<gene>
    <name evidence="10 11" type="primary">cobT</name>
    <name evidence="11" type="ORF">FJZ47_06360</name>
</gene>
<dbReference type="NCBIfam" id="NF000996">
    <property type="entry name" value="PRK00105.1"/>
    <property type="match status" value="1"/>
</dbReference>
<protein>
    <recommendedName>
        <fullName evidence="4 10">Nicotinate-nucleotide--dimethylbenzimidazole phosphoribosyltransferase</fullName>
        <shortName evidence="10">NN:DBI PRT</shortName>
        <ecNumber evidence="3 10">2.4.2.21</ecNumber>
    </recommendedName>
    <alternativeName>
        <fullName evidence="8 10">N(1)-alpha-phosphoribosyltransferase</fullName>
    </alternativeName>
</protein>
<comment type="pathway">
    <text evidence="1 10">Nucleoside biosynthesis; alpha-ribazole biosynthesis; alpha-ribazole from 5,6-dimethylbenzimidazole: step 1/2.</text>
</comment>
<dbReference type="AlphaFoldDB" id="A0A938B065"/>
<dbReference type="GO" id="GO:0008939">
    <property type="term" value="F:nicotinate-nucleotide-dimethylbenzimidazole phosphoribosyltransferase activity"/>
    <property type="evidence" value="ECO:0007669"/>
    <property type="project" value="UniProtKB-UniRule"/>
</dbReference>
<evidence type="ECO:0000313" key="12">
    <source>
        <dbReference type="Proteomes" id="UP000712673"/>
    </source>
</evidence>
<sequence>MLLETTVALIQPLDPQLATLAQQHLDRLTKPPGSLGRLEELARRYVAITGQVSPRITGKAVVVFAADHGVTAEGISAYPQEVTAQMVQNFVRGGAAINALARHAGADVRVVDIGVATALPPLPGLILRKVRAGTANMTREPAMSLAEAQQCLDIGIAMADDCARDGVSLVATGDMGIGNTTASSALVALCTGAAVEQVTGYGTGIDRPTWERKIAVIEQAIQRHAPTANDTLGWLAAVGGLEIGGIAGLILGCARHRIPVLVDGLIATAGALIAAGLQPHVKEYMIATHASVEVGQQIAWQFLGQKPLLDLQLRLGEGTGAVLAMHLVEAALRIYNDMATFDAAGVSSGG</sequence>
<evidence type="ECO:0000256" key="4">
    <source>
        <dbReference type="ARBA" id="ARBA00015486"/>
    </source>
</evidence>
<accession>A0A938B065</accession>
<comment type="similarity">
    <text evidence="2 10">Belongs to the CobT family.</text>
</comment>
<dbReference type="InterPro" id="IPR023195">
    <property type="entry name" value="Nict_dMeBzImd_PRibTrfase_N"/>
</dbReference>
<comment type="catalytic activity">
    <reaction evidence="9 10">
        <text>5,6-dimethylbenzimidazole + nicotinate beta-D-ribonucleotide = alpha-ribazole 5'-phosphate + nicotinate + H(+)</text>
        <dbReference type="Rhea" id="RHEA:11196"/>
        <dbReference type="ChEBI" id="CHEBI:15378"/>
        <dbReference type="ChEBI" id="CHEBI:15890"/>
        <dbReference type="ChEBI" id="CHEBI:32544"/>
        <dbReference type="ChEBI" id="CHEBI:57502"/>
        <dbReference type="ChEBI" id="CHEBI:57918"/>
        <dbReference type="EC" id="2.4.2.21"/>
    </reaction>
</comment>
<dbReference type="PANTHER" id="PTHR43463:SF1">
    <property type="entry name" value="NICOTINATE-NUCLEOTIDE--DIMETHYLBENZIMIDAZOLE PHOSPHORIBOSYLTRANSFERASE"/>
    <property type="match status" value="1"/>
</dbReference>
<name>A0A938B065_UNCTE</name>
<comment type="function">
    <text evidence="10">Catalyzes the synthesis of alpha-ribazole-5'-phosphate from nicotinate mononucleotide (NAMN) and 5,6-dimethylbenzimidazole (DMB).</text>
</comment>
<dbReference type="GO" id="GO:0009236">
    <property type="term" value="P:cobalamin biosynthetic process"/>
    <property type="evidence" value="ECO:0007669"/>
    <property type="project" value="UniProtKB-UniRule"/>
</dbReference>
<dbReference type="HAMAP" id="MF_00230">
    <property type="entry name" value="CobT"/>
    <property type="match status" value="1"/>
</dbReference>
<evidence type="ECO:0000256" key="2">
    <source>
        <dbReference type="ARBA" id="ARBA00007110"/>
    </source>
</evidence>
<evidence type="ECO:0000256" key="1">
    <source>
        <dbReference type="ARBA" id="ARBA00005049"/>
    </source>
</evidence>
<dbReference type="FunFam" id="3.40.50.10210:FF:000001">
    <property type="entry name" value="Nicotinate-nucleotide--dimethylbenzimidazole phosphoribosyltransferase"/>
    <property type="match status" value="1"/>
</dbReference>
<keyword evidence="5 10" id="KW-0169">Cobalamin biosynthesis</keyword>
<proteinExistence type="inferred from homology"/>
<comment type="caution">
    <text evidence="11">The sequence shown here is derived from an EMBL/GenBank/DDBJ whole genome shotgun (WGS) entry which is preliminary data.</text>
</comment>
<dbReference type="InterPro" id="IPR003200">
    <property type="entry name" value="Nict_dMeBzImd_PRibTrfase"/>
</dbReference>
<feature type="active site" description="Proton acceptor" evidence="10">
    <location>
        <position position="317"/>
    </location>
</feature>
<dbReference type="InterPro" id="IPR017846">
    <property type="entry name" value="Nict_dMeBzImd_PRibTrfase_bact"/>
</dbReference>
<dbReference type="Pfam" id="PF02277">
    <property type="entry name" value="DBI_PRT"/>
    <property type="match status" value="1"/>
</dbReference>
<dbReference type="PANTHER" id="PTHR43463">
    <property type="entry name" value="NICOTINATE-NUCLEOTIDE--DIMETHYLBENZIMIDAZOLE PHOSPHORIBOSYLTRANSFERASE"/>
    <property type="match status" value="1"/>
</dbReference>
<evidence type="ECO:0000256" key="8">
    <source>
        <dbReference type="ARBA" id="ARBA00030686"/>
    </source>
</evidence>
<organism evidence="11 12">
    <name type="scientific">Tectimicrobiota bacterium</name>
    <dbReference type="NCBI Taxonomy" id="2528274"/>
    <lineage>
        <taxon>Bacteria</taxon>
        <taxon>Pseudomonadati</taxon>
        <taxon>Nitrospinota/Tectimicrobiota group</taxon>
        <taxon>Candidatus Tectimicrobiota</taxon>
    </lineage>
</organism>
<dbReference type="Proteomes" id="UP000712673">
    <property type="component" value="Unassembled WGS sequence"/>
</dbReference>
<evidence type="ECO:0000256" key="9">
    <source>
        <dbReference type="ARBA" id="ARBA00047340"/>
    </source>
</evidence>
<keyword evidence="7 10" id="KW-0808">Transferase</keyword>
<evidence type="ECO:0000256" key="6">
    <source>
        <dbReference type="ARBA" id="ARBA00022676"/>
    </source>
</evidence>
<keyword evidence="6 10" id="KW-0328">Glycosyltransferase</keyword>
<dbReference type="EMBL" id="VGLS01000139">
    <property type="protein sequence ID" value="MBM3223407.1"/>
    <property type="molecule type" value="Genomic_DNA"/>
</dbReference>
<dbReference type="SUPFAM" id="SSF52733">
    <property type="entry name" value="Nicotinate mononucleotide:5,6-dimethylbenzimidazole phosphoribosyltransferase (CobT)"/>
    <property type="match status" value="1"/>
</dbReference>
<dbReference type="EC" id="2.4.2.21" evidence="3 10"/>
<dbReference type="NCBIfam" id="TIGR03160">
    <property type="entry name" value="cobT_DBIPRT"/>
    <property type="match status" value="1"/>
</dbReference>
<dbReference type="InterPro" id="IPR036087">
    <property type="entry name" value="Nict_dMeBzImd_PRibTrfase_sf"/>
</dbReference>
<dbReference type="Gene3D" id="1.10.1610.10">
    <property type="match status" value="1"/>
</dbReference>
<dbReference type="CDD" id="cd02439">
    <property type="entry name" value="DMB-PRT_CobT"/>
    <property type="match status" value="1"/>
</dbReference>
<reference evidence="11" key="1">
    <citation type="submission" date="2019-03" db="EMBL/GenBank/DDBJ databases">
        <title>Lake Tanganyika Metagenome-Assembled Genomes (MAGs).</title>
        <authorList>
            <person name="Tran P."/>
        </authorList>
    </citation>
    <scope>NUCLEOTIDE SEQUENCE</scope>
    <source>
        <strain evidence="11">K_DeepCast_65m_m2_066</strain>
    </source>
</reference>
<evidence type="ECO:0000256" key="7">
    <source>
        <dbReference type="ARBA" id="ARBA00022679"/>
    </source>
</evidence>
<dbReference type="Gene3D" id="3.40.50.10210">
    <property type="match status" value="1"/>
</dbReference>
<evidence type="ECO:0000256" key="5">
    <source>
        <dbReference type="ARBA" id="ARBA00022573"/>
    </source>
</evidence>
<evidence type="ECO:0000256" key="3">
    <source>
        <dbReference type="ARBA" id="ARBA00011991"/>
    </source>
</evidence>
<evidence type="ECO:0000256" key="10">
    <source>
        <dbReference type="HAMAP-Rule" id="MF_00230"/>
    </source>
</evidence>
<evidence type="ECO:0000313" key="11">
    <source>
        <dbReference type="EMBL" id="MBM3223407.1"/>
    </source>
</evidence>